<proteinExistence type="predicted"/>
<evidence type="ECO:0000313" key="2">
    <source>
        <dbReference type="EMBL" id="KAK3314862.1"/>
    </source>
</evidence>
<keyword evidence="3" id="KW-1185">Reference proteome</keyword>
<sequence>MAATEEFDVPVPFIEDPDDQGTNRTYLGTPLFQVETTNFTSTVTEQYVLHGKLSREGKEPASLVVVHFSLHSDSSVKSRRFRKVTISLTFTSASGQAADDPAIRCFAPAQDGNIGVIPTAVTRQTQHQAGASAKVDAAPIPASLGFSYDWQSQAAWKEHVMATISAKNEASTRTRDRDGFNVVQWTITENGKQKQIPDSYQLAVVIERKSADEPFMVQAKVHASVDALHAMANASDLKSLIGLRWPVKTYEPAKKAGSGKLEYPEDAKVDGEELGLLVKGRELDKFAYVHVIELVAPLSIYGGKQVFENNDRDNMSLNTADNDTDGSGTKLNVSLQFGGGNGKDDEDGDDDDDDDFQDASESL</sequence>
<feature type="compositionally biased region" description="Acidic residues" evidence="1">
    <location>
        <begin position="344"/>
        <end position="363"/>
    </location>
</feature>
<dbReference type="AlphaFoldDB" id="A0AAE0HYI3"/>
<feature type="region of interest" description="Disordered" evidence="1">
    <location>
        <begin position="312"/>
        <end position="363"/>
    </location>
</feature>
<name>A0AAE0HYI3_9PEZI</name>
<feature type="compositionally biased region" description="Polar residues" evidence="1">
    <location>
        <begin position="315"/>
        <end position="335"/>
    </location>
</feature>
<comment type="caution">
    <text evidence="2">The sequence shown here is derived from an EMBL/GenBank/DDBJ whole genome shotgun (WGS) entry which is preliminary data.</text>
</comment>
<accession>A0AAE0HYI3</accession>
<evidence type="ECO:0000256" key="1">
    <source>
        <dbReference type="SAM" id="MobiDB-lite"/>
    </source>
</evidence>
<reference evidence="2" key="1">
    <citation type="journal article" date="2023" name="Mol. Phylogenet. Evol.">
        <title>Genome-scale phylogeny and comparative genomics of the fungal order Sordariales.</title>
        <authorList>
            <person name="Hensen N."/>
            <person name="Bonometti L."/>
            <person name="Westerberg I."/>
            <person name="Brannstrom I.O."/>
            <person name="Guillou S."/>
            <person name="Cros-Aarteil S."/>
            <person name="Calhoun S."/>
            <person name="Haridas S."/>
            <person name="Kuo A."/>
            <person name="Mondo S."/>
            <person name="Pangilinan J."/>
            <person name="Riley R."/>
            <person name="LaButti K."/>
            <person name="Andreopoulos B."/>
            <person name="Lipzen A."/>
            <person name="Chen C."/>
            <person name="Yan M."/>
            <person name="Daum C."/>
            <person name="Ng V."/>
            <person name="Clum A."/>
            <person name="Steindorff A."/>
            <person name="Ohm R.A."/>
            <person name="Martin F."/>
            <person name="Silar P."/>
            <person name="Natvig D.O."/>
            <person name="Lalanne C."/>
            <person name="Gautier V."/>
            <person name="Ament-Velasquez S.L."/>
            <person name="Kruys A."/>
            <person name="Hutchinson M.I."/>
            <person name="Powell A.J."/>
            <person name="Barry K."/>
            <person name="Miller A.N."/>
            <person name="Grigoriev I.V."/>
            <person name="Debuchy R."/>
            <person name="Gladieux P."/>
            <person name="Hiltunen Thoren M."/>
            <person name="Johannesson H."/>
        </authorList>
    </citation>
    <scope>NUCLEOTIDE SEQUENCE</scope>
    <source>
        <strain evidence="2">CBS 118394</strain>
    </source>
</reference>
<organism evidence="2 3">
    <name type="scientific">Apodospora peruviana</name>
    <dbReference type="NCBI Taxonomy" id="516989"/>
    <lineage>
        <taxon>Eukaryota</taxon>
        <taxon>Fungi</taxon>
        <taxon>Dikarya</taxon>
        <taxon>Ascomycota</taxon>
        <taxon>Pezizomycotina</taxon>
        <taxon>Sordariomycetes</taxon>
        <taxon>Sordariomycetidae</taxon>
        <taxon>Sordariales</taxon>
        <taxon>Lasiosphaeriaceae</taxon>
        <taxon>Apodospora</taxon>
    </lineage>
</organism>
<reference evidence="2" key="2">
    <citation type="submission" date="2023-06" db="EMBL/GenBank/DDBJ databases">
        <authorList>
            <consortium name="Lawrence Berkeley National Laboratory"/>
            <person name="Haridas S."/>
            <person name="Hensen N."/>
            <person name="Bonometti L."/>
            <person name="Westerberg I."/>
            <person name="Brannstrom I.O."/>
            <person name="Guillou S."/>
            <person name="Cros-Aarteil S."/>
            <person name="Calhoun S."/>
            <person name="Kuo A."/>
            <person name="Mondo S."/>
            <person name="Pangilinan J."/>
            <person name="Riley R."/>
            <person name="Labutti K."/>
            <person name="Andreopoulos B."/>
            <person name="Lipzen A."/>
            <person name="Chen C."/>
            <person name="Yanf M."/>
            <person name="Daum C."/>
            <person name="Ng V."/>
            <person name="Clum A."/>
            <person name="Steindorff A."/>
            <person name="Ohm R."/>
            <person name="Martin F."/>
            <person name="Silar P."/>
            <person name="Natvig D."/>
            <person name="Lalanne C."/>
            <person name="Gautier V."/>
            <person name="Ament-Velasquez S.L."/>
            <person name="Kruys A."/>
            <person name="Hutchinson M.I."/>
            <person name="Powell A.J."/>
            <person name="Barry K."/>
            <person name="Miller A.N."/>
            <person name="Grigoriev I.V."/>
            <person name="Debuchy R."/>
            <person name="Gladieux P."/>
            <person name="Thoren M.H."/>
            <person name="Johannesson H."/>
        </authorList>
    </citation>
    <scope>NUCLEOTIDE SEQUENCE</scope>
    <source>
        <strain evidence="2">CBS 118394</strain>
    </source>
</reference>
<feature type="region of interest" description="Disordered" evidence="1">
    <location>
        <begin position="1"/>
        <end position="20"/>
    </location>
</feature>
<gene>
    <name evidence="2" type="ORF">B0H66DRAFT_563829</name>
</gene>
<evidence type="ECO:0000313" key="3">
    <source>
        <dbReference type="Proteomes" id="UP001283341"/>
    </source>
</evidence>
<dbReference type="Proteomes" id="UP001283341">
    <property type="component" value="Unassembled WGS sequence"/>
</dbReference>
<protein>
    <submittedName>
        <fullName evidence="2">Uncharacterized protein</fullName>
    </submittedName>
</protein>
<dbReference type="EMBL" id="JAUEDM010000006">
    <property type="protein sequence ID" value="KAK3314862.1"/>
    <property type="molecule type" value="Genomic_DNA"/>
</dbReference>